<dbReference type="SUPFAM" id="SSF100950">
    <property type="entry name" value="NagB/RpiA/CoA transferase-like"/>
    <property type="match status" value="1"/>
</dbReference>
<dbReference type="GO" id="GO:0006046">
    <property type="term" value="P:N-acetylglucosamine catabolic process"/>
    <property type="evidence" value="ECO:0007669"/>
    <property type="project" value="UniProtKB-UniRule"/>
</dbReference>
<proteinExistence type="predicted"/>
<organism evidence="5 6">
    <name type="scientific">Microbacterium stercoris</name>
    <dbReference type="NCBI Taxonomy" id="2820289"/>
    <lineage>
        <taxon>Bacteria</taxon>
        <taxon>Bacillati</taxon>
        <taxon>Actinomycetota</taxon>
        <taxon>Actinomycetes</taxon>
        <taxon>Micrococcales</taxon>
        <taxon>Microbacteriaceae</taxon>
        <taxon>Microbacterium</taxon>
    </lineage>
</organism>
<dbReference type="Gene3D" id="3.40.50.1360">
    <property type="match status" value="1"/>
</dbReference>
<keyword evidence="6" id="KW-1185">Reference proteome</keyword>
<dbReference type="GO" id="GO:0006043">
    <property type="term" value="P:glucosamine catabolic process"/>
    <property type="evidence" value="ECO:0007669"/>
    <property type="project" value="TreeGrafter"/>
</dbReference>
<dbReference type="PROSITE" id="PS01161">
    <property type="entry name" value="GLC_GALNAC_ISOMERASE"/>
    <property type="match status" value="1"/>
</dbReference>
<dbReference type="PANTHER" id="PTHR11280:SF5">
    <property type="entry name" value="GLUCOSAMINE-6-PHOSPHATE ISOMERASE"/>
    <property type="match status" value="1"/>
</dbReference>
<evidence type="ECO:0000313" key="6">
    <source>
        <dbReference type="Proteomes" id="UP000680132"/>
    </source>
</evidence>
<evidence type="ECO:0000259" key="4">
    <source>
        <dbReference type="Pfam" id="PF01182"/>
    </source>
</evidence>
<evidence type="ECO:0000256" key="2">
    <source>
        <dbReference type="ARBA" id="ARBA00023277"/>
    </source>
</evidence>
<dbReference type="InterPro" id="IPR018321">
    <property type="entry name" value="Glucosamine6P_isomerase_CS"/>
</dbReference>
<dbReference type="EC" id="3.5.99.6" evidence="3"/>
<sequence length="257" mass="26962">MQLIIDTEHNLALWAADRYERLLAEVPEAVLGLATGSSPLRVYDELAARVAAGTMSFASARAFTLDEYVGLPAGHPGSYRRVIDEDFARRVDFADGAVQGPDGTASDLSEAAAEYERRIVSAGGIDLQILGIGTNGHIAFNEPGSSVHSRTRVEVLSEQTRTDNARFFGGDIDAVPTRCLTQGIGTILEAREIILLAIGANKASAVAAMVEGAPSERVPATALRSHPRVTVLADAAAAAALTPEARASARSADAVRA</sequence>
<dbReference type="NCBIfam" id="TIGR00502">
    <property type="entry name" value="nagB"/>
    <property type="match status" value="1"/>
</dbReference>
<comment type="caution">
    <text evidence="5">The sequence shown here is derived from an EMBL/GenBank/DDBJ whole genome shotgun (WGS) entry which is preliminary data.</text>
</comment>
<dbReference type="CDD" id="cd01399">
    <property type="entry name" value="GlcN6P_deaminase"/>
    <property type="match status" value="1"/>
</dbReference>
<evidence type="ECO:0000256" key="1">
    <source>
        <dbReference type="ARBA" id="ARBA00022801"/>
    </source>
</evidence>
<dbReference type="GO" id="GO:0019262">
    <property type="term" value="P:N-acetylneuraminate catabolic process"/>
    <property type="evidence" value="ECO:0007669"/>
    <property type="project" value="TreeGrafter"/>
</dbReference>
<keyword evidence="1 5" id="KW-0378">Hydrolase</keyword>
<keyword evidence="2" id="KW-0119">Carbohydrate metabolism</keyword>
<protein>
    <recommendedName>
        <fullName evidence="3">Glucosamine-6-phosphate deaminase</fullName>
        <ecNumber evidence="3">3.5.99.6</ecNumber>
    </recommendedName>
</protein>
<evidence type="ECO:0000256" key="3">
    <source>
        <dbReference type="NCBIfam" id="TIGR00502"/>
    </source>
</evidence>
<dbReference type="GO" id="GO:0005737">
    <property type="term" value="C:cytoplasm"/>
    <property type="evidence" value="ECO:0007669"/>
    <property type="project" value="TreeGrafter"/>
</dbReference>
<dbReference type="Proteomes" id="UP000680132">
    <property type="component" value="Unassembled WGS sequence"/>
</dbReference>
<dbReference type="InterPro" id="IPR037171">
    <property type="entry name" value="NagB/RpiA_transferase-like"/>
</dbReference>
<dbReference type="InterPro" id="IPR006148">
    <property type="entry name" value="Glc/Gal-6P_isomerase"/>
</dbReference>
<dbReference type="RefSeq" id="WP_208499353.1">
    <property type="nucleotide sequence ID" value="NZ_JAGFOA010000001.1"/>
</dbReference>
<reference evidence="5" key="1">
    <citation type="submission" date="2021-03" db="EMBL/GenBank/DDBJ databases">
        <title>Microbacterium sp. nov., a novel actinobacterium isolated from cow dung.</title>
        <authorList>
            <person name="Zhang L."/>
        </authorList>
    </citation>
    <scope>NUCLEOTIDE SEQUENCE</scope>
    <source>
        <strain evidence="5">NEAU-LLB</strain>
    </source>
</reference>
<feature type="domain" description="Glucosamine/galactosamine-6-phosphate isomerase" evidence="4">
    <location>
        <begin position="9"/>
        <end position="226"/>
    </location>
</feature>
<dbReference type="InterPro" id="IPR004547">
    <property type="entry name" value="Glucosamine6P_isomerase"/>
</dbReference>
<dbReference type="AlphaFoldDB" id="A0A939QJJ7"/>
<dbReference type="PANTHER" id="PTHR11280">
    <property type="entry name" value="GLUCOSAMINE-6-PHOSPHATE ISOMERASE"/>
    <property type="match status" value="1"/>
</dbReference>
<dbReference type="GO" id="GO:0004342">
    <property type="term" value="F:glucosamine-6-phosphate deaminase activity"/>
    <property type="evidence" value="ECO:0007669"/>
    <property type="project" value="UniProtKB-UniRule"/>
</dbReference>
<gene>
    <name evidence="5" type="primary">nagB</name>
    <name evidence="5" type="ORF">J5V96_00535</name>
</gene>
<name>A0A939QJJ7_9MICO</name>
<dbReference type="EMBL" id="JAGFOA010000001">
    <property type="protein sequence ID" value="MBO3661990.1"/>
    <property type="molecule type" value="Genomic_DNA"/>
</dbReference>
<evidence type="ECO:0000313" key="5">
    <source>
        <dbReference type="EMBL" id="MBO3661990.1"/>
    </source>
</evidence>
<accession>A0A939QJJ7</accession>
<dbReference type="GO" id="GO:0042802">
    <property type="term" value="F:identical protein binding"/>
    <property type="evidence" value="ECO:0007669"/>
    <property type="project" value="TreeGrafter"/>
</dbReference>
<dbReference type="Pfam" id="PF01182">
    <property type="entry name" value="Glucosamine_iso"/>
    <property type="match status" value="1"/>
</dbReference>
<dbReference type="GO" id="GO:0005975">
    <property type="term" value="P:carbohydrate metabolic process"/>
    <property type="evidence" value="ECO:0007669"/>
    <property type="project" value="InterPro"/>
</dbReference>